<evidence type="ECO:0000256" key="5">
    <source>
        <dbReference type="SAM" id="Phobius"/>
    </source>
</evidence>
<evidence type="ECO:0000256" key="2">
    <source>
        <dbReference type="ARBA" id="ARBA00022692"/>
    </source>
</evidence>
<evidence type="ECO:0000313" key="6">
    <source>
        <dbReference type="EMBL" id="CAF0791759.1"/>
    </source>
</evidence>
<dbReference type="GO" id="GO:0016020">
    <property type="term" value="C:membrane"/>
    <property type="evidence" value="ECO:0007669"/>
    <property type="project" value="UniProtKB-SubCell"/>
</dbReference>
<dbReference type="Proteomes" id="UP000663829">
    <property type="component" value="Unassembled WGS sequence"/>
</dbReference>
<reference evidence="6" key="1">
    <citation type="submission" date="2021-02" db="EMBL/GenBank/DDBJ databases">
        <authorList>
            <person name="Nowell W R."/>
        </authorList>
    </citation>
    <scope>NUCLEOTIDE SEQUENCE</scope>
</reference>
<gene>
    <name evidence="6" type="ORF">GPM918_LOCUS3037</name>
    <name evidence="7" type="ORF">SRO942_LOCUS3037</name>
</gene>
<dbReference type="AlphaFoldDB" id="A0A813S8T5"/>
<proteinExistence type="predicted"/>
<comment type="caution">
    <text evidence="6">The sequence shown here is derived from an EMBL/GenBank/DDBJ whole genome shotgun (WGS) entry which is preliminary data.</text>
</comment>
<keyword evidence="2 5" id="KW-0812">Transmembrane</keyword>
<evidence type="ECO:0000256" key="3">
    <source>
        <dbReference type="ARBA" id="ARBA00022989"/>
    </source>
</evidence>
<feature type="transmembrane region" description="Helical" evidence="5">
    <location>
        <begin position="68"/>
        <end position="94"/>
    </location>
</feature>
<dbReference type="EMBL" id="CAJOBC010000357">
    <property type="protein sequence ID" value="CAF3575985.1"/>
    <property type="molecule type" value="Genomic_DNA"/>
</dbReference>
<feature type="transmembrane region" description="Helical" evidence="5">
    <location>
        <begin position="37"/>
        <end position="56"/>
    </location>
</feature>
<comment type="subcellular location">
    <subcellularLocation>
        <location evidence="1">Membrane</location>
        <topology evidence="1">Multi-pass membrane protein</topology>
    </subcellularLocation>
</comment>
<protein>
    <submittedName>
        <fullName evidence="6">Uncharacterized protein</fullName>
    </submittedName>
</protein>
<sequence>MTNNTWDYIMYQYHFENNNNNNNNNELNNFRNEQCRFSFMFIVFSFIALTITIWMFTLANTNMSKKYLAPYLIIGCLSLLLFCIFFWGTLVYLFKVLKTSNNEQQQQKQTKKVLNVHFSDSQSIFQSRTINNDNHKTFDDKILHFMTHSDV</sequence>
<evidence type="ECO:0000256" key="4">
    <source>
        <dbReference type="ARBA" id="ARBA00023136"/>
    </source>
</evidence>
<evidence type="ECO:0000313" key="8">
    <source>
        <dbReference type="Proteomes" id="UP000663829"/>
    </source>
</evidence>
<accession>A0A813S8T5</accession>
<evidence type="ECO:0000313" key="7">
    <source>
        <dbReference type="EMBL" id="CAF3575985.1"/>
    </source>
</evidence>
<dbReference type="OrthoDB" id="10450729at2759"/>
<keyword evidence="3 5" id="KW-1133">Transmembrane helix</keyword>
<keyword evidence="4 5" id="KW-0472">Membrane</keyword>
<dbReference type="EMBL" id="CAJNOQ010000357">
    <property type="protein sequence ID" value="CAF0791759.1"/>
    <property type="molecule type" value="Genomic_DNA"/>
</dbReference>
<organism evidence="6 8">
    <name type="scientific">Didymodactylos carnosus</name>
    <dbReference type="NCBI Taxonomy" id="1234261"/>
    <lineage>
        <taxon>Eukaryota</taxon>
        <taxon>Metazoa</taxon>
        <taxon>Spiralia</taxon>
        <taxon>Gnathifera</taxon>
        <taxon>Rotifera</taxon>
        <taxon>Eurotatoria</taxon>
        <taxon>Bdelloidea</taxon>
        <taxon>Philodinida</taxon>
        <taxon>Philodinidae</taxon>
        <taxon>Didymodactylos</taxon>
    </lineage>
</organism>
<dbReference type="Pfam" id="PF13903">
    <property type="entry name" value="Claudin_2"/>
    <property type="match status" value="1"/>
</dbReference>
<dbReference type="InterPro" id="IPR004031">
    <property type="entry name" value="PMP22/EMP/MP20/Claudin"/>
</dbReference>
<evidence type="ECO:0000256" key="1">
    <source>
        <dbReference type="ARBA" id="ARBA00004141"/>
    </source>
</evidence>
<dbReference type="Proteomes" id="UP000681722">
    <property type="component" value="Unassembled WGS sequence"/>
</dbReference>
<name>A0A813S8T5_9BILA</name>
<keyword evidence="8" id="KW-1185">Reference proteome</keyword>